<dbReference type="EMBL" id="BAABCY010000092">
    <property type="protein sequence ID" value="GAA3582460.1"/>
    <property type="molecule type" value="Genomic_DNA"/>
</dbReference>
<sequence>MKKSRFDLFKLVLVCVSVLFLSSCSNEGNNDNNVEDLLGTWNLTALTYDGETVSSFSGTSITTDFSGEGQNIDATIVFGDNPNAVNSQGAYDIAITYSVAGQESSQMISISEYQSEGTWSLKGNILTLVGELLSFSSPSDLDLVDSGDSSIDYVIEELTATTMRLSATKEQSFNQSGATITSTVNVLVLFTR</sequence>
<evidence type="ECO:0000313" key="4">
    <source>
        <dbReference type="Proteomes" id="UP001500954"/>
    </source>
</evidence>
<feature type="domain" description="Lipocalin-like" evidence="2">
    <location>
        <begin position="37"/>
        <end position="165"/>
    </location>
</feature>
<dbReference type="PROSITE" id="PS51257">
    <property type="entry name" value="PROKAR_LIPOPROTEIN"/>
    <property type="match status" value="1"/>
</dbReference>
<evidence type="ECO:0000259" key="2">
    <source>
        <dbReference type="Pfam" id="PF13648"/>
    </source>
</evidence>
<reference evidence="4" key="1">
    <citation type="journal article" date="2019" name="Int. J. Syst. Evol. Microbiol.">
        <title>The Global Catalogue of Microorganisms (GCM) 10K type strain sequencing project: providing services to taxonomists for standard genome sequencing and annotation.</title>
        <authorList>
            <consortium name="The Broad Institute Genomics Platform"/>
            <consortium name="The Broad Institute Genome Sequencing Center for Infectious Disease"/>
            <person name="Wu L."/>
            <person name="Ma J."/>
        </authorList>
    </citation>
    <scope>NUCLEOTIDE SEQUENCE [LARGE SCALE GENOMIC DNA]</scope>
    <source>
        <strain evidence="4">JCM 17111</strain>
    </source>
</reference>
<proteinExistence type="predicted"/>
<protein>
    <recommendedName>
        <fullName evidence="2">Lipocalin-like domain-containing protein</fullName>
    </recommendedName>
</protein>
<dbReference type="InterPro" id="IPR024311">
    <property type="entry name" value="Lipocalin-like"/>
</dbReference>
<accession>A0ABP6YF06</accession>
<comment type="caution">
    <text evidence="3">The sequence shown here is derived from an EMBL/GenBank/DDBJ whole genome shotgun (WGS) entry which is preliminary data.</text>
</comment>
<dbReference type="Proteomes" id="UP001500954">
    <property type="component" value="Unassembled WGS sequence"/>
</dbReference>
<evidence type="ECO:0000313" key="3">
    <source>
        <dbReference type="EMBL" id="GAA3582460.1"/>
    </source>
</evidence>
<feature type="chain" id="PRO_5045195399" description="Lipocalin-like domain-containing protein" evidence="1">
    <location>
        <begin position="28"/>
        <end position="192"/>
    </location>
</feature>
<organism evidence="3 4">
    <name type="scientific">Snuella lapsa</name>
    <dbReference type="NCBI Taxonomy" id="870481"/>
    <lineage>
        <taxon>Bacteria</taxon>
        <taxon>Pseudomonadati</taxon>
        <taxon>Bacteroidota</taxon>
        <taxon>Flavobacteriia</taxon>
        <taxon>Flavobacteriales</taxon>
        <taxon>Flavobacteriaceae</taxon>
        <taxon>Snuella</taxon>
    </lineage>
</organism>
<name>A0ABP6YF06_9FLAO</name>
<feature type="signal peptide" evidence="1">
    <location>
        <begin position="1"/>
        <end position="27"/>
    </location>
</feature>
<gene>
    <name evidence="3" type="ORF">GCM10022395_33540</name>
</gene>
<keyword evidence="1" id="KW-0732">Signal</keyword>
<evidence type="ECO:0000256" key="1">
    <source>
        <dbReference type="SAM" id="SignalP"/>
    </source>
</evidence>
<dbReference type="Pfam" id="PF13648">
    <property type="entry name" value="Lipocalin_4"/>
    <property type="match status" value="1"/>
</dbReference>
<dbReference type="RefSeq" id="WP_345007579.1">
    <property type="nucleotide sequence ID" value="NZ_BAABCY010000092.1"/>
</dbReference>
<keyword evidence="4" id="KW-1185">Reference proteome</keyword>